<organism evidence="4 5">
    <name type="scientific">Micrococcus cohnii</name>
    <dbReference type="NCBI Taxonomy" id="993416"/>
    <lineage>
        <taxon>Bacteria</taxon>
        <taxon>Bacillati</taxon>
        <taxon>Actinomycetota</taxon>
        <taxon>Actinomycetes</taxon>
        <taxon>Micrococcales</taxon>
        <taxon>Micrococcaceae</taxon>
        <taxon>Micrococcus</taxon>
    </lineage>
</organism>
<evidence type="ECO:0000313" key="4">
    <source>
        <dbReference type="EMBL" id="MBB4734897.1"/>
    </source>
</evidence>
<protein>
    <recommendedName>
        <fullName evidence="3">Putative Flp pilus-assembly TadG-like N-terminal domain-containing protein</fullName>
    </recommendedName>
</protein>
<evidence type="ECO:0000256" key="2">
    <source>
        <dbReference type="SAM" id="Phobius"/>
    </source>
</evidence>
<accession>A0A7W7M2F0</accession>
<feature type="transmembrane region" description="Helical" evidence="2">
    <location>
        <begin position="42"/>
        <end position="62"/>
    </location>
</feature>
<keyword evidence="5" id="KW-1185">Reference proteome</keyword>
<feature type="region of interest" description="Disordered" evidence="1">
    <location>
        <begin position="1"/>
        <end position="20"/>
    </location>
</feature>
<keyword evidence="2" id="KW-0812">Transmembrane</keyword>
<keyword evidence="2" id="KW-1133">Transmembrane helix</keyword>
<gene>
    <name evidence="4" type="ORF">HDA30_000405</name>
</gene>
<dbReference type="InterPro" id="IPR028087">
    <property type="entry name" value="Tad_N"/>
</dbReference>
<dbReference type="Pfam" id="PF13400">
    <property type="entry name" value="Tad"/>
    <property type="match status" value="1"/>
</dbReference>
<reference evidence="4 5" key="1">
    <citation type="submission" date="2020-08" db="EMBL/GenBank/DDBJ databases">
        <title>Sequencing the genomes of 1000 actinobacteria strains.</title>
        <authorList>
            <person name="Klenk H.-P."/>
        </authorList>
    </citation>
    <scope>NUCLEOTIDE SEQUENCE [LARGE SCALE GENOMIC DNA]</scope>
    <source>
        <strain evidence="4 5">DSM 23974</strain>
    </source>
</reference>
<feature type="domain" description="Putative Flp pilus-assembly TadG-like N-terminal" evidence="3">
    <location>
        <begin position="39"/>
        <end position="85"/>
    </location>
</feature>
<keyword evidence="2" id="KW-0472">Membrane</keyword>
<dbReference type="Proteomes" id="UP000540191">
    <property type="component" value="Unassembled WGS sequence"/>
</dbReference>
<dbReference type="RefSeq" id="WP_246418677.1">
    <property type="nucleotide sequence ID" value="NZ_JACHNA010000001.1"/>
</dbReference>
<comment type="caution">
    <text evidence="4">The sequence shown here is derived from an EMBL/GenBank/DDBJ whole genome shotgun (WGS) entry which is preliminary data.</text>
</comment>
<proteinExistence type="predicted"/>
<name>A0A7W7M2F0_9MICC</name>
<sequence>MHRHLLTPSRQPVRAHGHLPRHRLAMLGRRTLRLNDEQGQTTVLTIGLTAIVVALLVVMLAVTTVTTQARRLQALADGAARTGAAEAIGAVDEESLDVDPADVDHAVATYLTDVDAIGFLPGLGGVEARVLDDGASTVEVHLRAEVSLMPPGGAFADTVPLSVPISATGDARPTVRR</sequence>
<evidence type="ECO:0000313" key="5">
    <source>
        <dbReference type="Proteomes" id="UP000540191"/>
    </source>
</evidence>
<evidence type="ECO:0000256" key="1">
    <source>
        <dbReference type="SAM" id="MobiDB-lite"/>
    </source>
</evidence>
<evidence type="ECO:0000259" key="3">
    <source>
        <dbReference type="Pfam" id="PF13400"/>
    </source>
</evidence>
<dbReference type="AlphaFoldDB" id="A0A7W7M2F0"/>
<dbReference type="EMBL" id="JACHNA010000001">
    <property type="protein sequence ID" value="MBB4734897.1"/>
    <property type="molecule type" value="Genomic_DNA"/>
</dbReference>